<dbReference type="InterPro" id="IPR050121">
    <property type="entry name" value="Cytochrome_P450_monoxygenase"/>
</dbReference>
<gene>
    <name evidence="4" type="ORF">SLS63_007863</name>
</gene>
<dbReference type="PRINTS" id="PR00463">
    <property type="entry name" value="EP450I"/>
</dbReference>
<accession>A0ABR1P419</accession>
<keyword evidence="3" id="KW-0408">Iron</keyword>
<keyword evidence="1" id="KW-0349">Heme</keyword>
<dbReference type="InterPro" id="IPR002401">
    <property type="entry name" value="Cyt_P450_E_grp-I"/>
</dbReference>
<dbReference type="Pfam" id="PF00067">
    <property type="entry name" value="p450"/>
    <property type="match status" value="1"/>
</dbReference>
<evidence type="ECO:0000256" key="1">
    <source>
        <dbReference type="ARBA" id="ARBA00022617"/>
    </source>
</evidence>
<keyword evidence="5" id="KW-1185">Reference proteome</keyword>
<comment type="caution">
    <text evidence="4">The sequence shown here is derived from an EMBL/GenBank/DDBJ whole genome shotgun (WGS) entry which is preliminary data.</text>
</comment>
<dbReference type="InterPro" id="IPR036396">
    <property type="entry name" value="Cyt_P450_sf"/>
</dbReference>
<evidence type="ECO:0000256" key="2">
    <source>
        <dbReference type="ARBA" id="ARBA00022723"/>
    </source>
</evidence>
<dbReference type="SUPFAM" id="SSF48264">
    <property type="entry name" value="Cytochrome P450"/>
    <property type="match status" value="1"/>
</dbReference>
<keyword evidence="2" id="KW-0479">Metal-binding</keyword>
<evidence type="ECO:0008006" key="6">
    <source>
        <dbReference type="Google" id="ProtNLM"/>
    </source>
</evidence>
<dbReference type="CDD" id="cd11062">
    <property type="entry name" value="CYP58-like"/>
    <property type="match status" value="1"/>
</dbReference>
<evidence type="ECO:0000313" key="4">
    <source>
        <dbReference type="EMBL" id="KAK7725871.1"/>
    </source>
</evidence>
<proteinExistence type="predicted"/>
<dbReference type="InterPro" id="IPR001128">
    <property type="entry name" value="Cyt_P450"/>
</dbReference>
<dbReference type="Gene3D" id="1.10.630.10">
    <property type="entry name" value="Cytochrome P450"/>
    <property type="match status" value="1"/>
</dbReference>
<sequence>MYVVSYLGVEGRVLRDLHERYKSEVVRVAPGSVSISNSAAIRDIYVSGGGFMKDARYSNFDLGTVVSVFSSRDTRYRDVRAKAVAPLFSPARLRAASRPGGVIAQSVAAFVNQLQEFRHESLRIDILDWSARLAMDVTSSYLLGKAYGGLTEHAHLRVQERRDTHLSANPFIAAIVRFGRFSLLPKRVFNLAYALSSWLNASEVVTKSATRLDHFVSEVVQTTCSNTMIDREGTYQARLIDAGIDQAEAGAQAKAVLFAGADSIAVMLATILFHVTRNRDIQQRLEREARDCGDAVDGDTASTRPYLRAVVKEGLRLGMTNPTRMTRIVPDSGFRLGETFLAPGSIVGCSPAVLHHDSEVFPDPFSFRPERWLDGEDGEGLRRPNMERNMIPYGVGLRACLGKNLAQQLLHHAVASVIESGVLGGARTCQDKIELIEWFNAEIKGHKLEIEW</sequence>
<organism evidence="4 5">
    <name type="scientific">Diaporthe eres</name>
    <name type="common">Phomopsis oblonga</name>
    <dbReference type="NCBI Taxonomy" id="83184"/>
    <lineage>
        <taxon>Eukaryota</taxon>
        <taxon>Fungi</taxon>
        <taxon>Dikarya</taxon>
        <taxon>Ascomycota</taxon>
        <taxon>Pezizomycotina</taxon>
        <taxon>Sordariomycetes</taxon>
        <taxon>Sordariomycetidae</taxon>
        <taxon>Diaporthales</taxon>
        <taxon>Diaporthaceae</taxon>
        <taxon>Diaporthe</taxon>
        <taxon>Diaporthe eres species complex</taxon>
    </lineage>
</organism>
<name>A0ABR1P419_DIAER</name>
<evidence type="ECO:0000313" key="5">
    <source>
        <dbReference type="Proteomes" id="UP001430848"/>
    </source>
</evidence>
<dbReference type="PRINTS" id="PR00385">
    <property type="entry name" value="P450"/>
</dbReference>
<dbReference type="PANTHER" id="PTHR24305:SF156">
    <property type="entry name" value="P450, PUTATIVE (EUROFUNG)-RELATED"/>
    <property type="match status" value="1"/>
</dbReference>
<dbReference type="EMBL" id="JAKNSF020000046">
    <property type="protein sequence ID" value="KAK7725871.1"/>
    <property type="molecule type" value="Genomic_DNA"/>
</dbReference>
<dbReference type="Proteomes" id="UP001430848">
    <property type="component" value="Unassembled WGS sequence"/>
</dbReference>
<dbReference type="PANTHER" id="PTHR24305">
    <property type="entry name" value="CYTOCHROME P450"/>
    <property type="match status" value="1"/>
</dbReference>
<evidence type="ECO:0000256" key="3">
    <source>
        <dbReference type="ARBA" id="ARBA00023004"/>
    </source>
</evidence>
<reference evidence="4 5" key="1">
    <citation type="submission" date="2024-02" db="EMBL/GenBank/DDBJ databases">
        <title>De novo assembly and annotation of 12 fungi associated with fruit tree decline syndrome in Ontario, Canada.</title>
        <authorList>
            <person name="Sulman M."/>
            <person name="Ellouze W."/>
            <person name="Ilyukhin E."/>
        </authorList>
    </citation>
    <scope>NUCLEOTIDE SEQUENCE [LARGE SCALE GENOMIC DNA]</scope>
    <source>
        <strain evidence="4 5">M169</strain>
    </source>
</reference>
<protein>
    <recommendedName>
        <fullName evidence="6">Cytochrome P450</fullName>
    </recommendedName>
</protein>